<dbReference type="InterPro" id="IPR016667">
    <property type="entry name" value="Caps_polysacc_synth_CpsB/CapC"/>
</dbReference>
<dbReference type="RefSeq" id="WP_169564079.1">
    <property type="nucleotide sequence ID" value="NZ_JAAXYH010000005.1"/>
</dbReference>
<reference evidence="5" key="1">
    <citation type="submission" date="2020-04" db="EMBL/GenBank/DDBJ databases">
        <title>Description of Shewanella salipaludis sp. nov., isolated from a salt marsh.</title>
        <authorList>
            <person name="Park S."/>
            <person name="Yoon J.-H."/>
        </authorList>
    </citation>
    <scope>NUCLEOTIDE SEQUENCE</scope>
    <source>
        <strain evidence="5">SHSM-M6</strain>
    </source>
</reference>
<dbReference type="Pfam" id="PF19567">
    <property type="entry name" value="CpsB_CapC"/>
    <property type="match status" value="1"/>
</dbReference>
<dbReference type="Gene3D" id="3.20.20.140">
    <property type="entry name" value="Metal-dependent hydrolases"/>
    <property type="match status" value="1"/>
</dbReference>
<dbReference type="InterPro" id="IPR016195">
    <property type="entry name" value="Pol/histidinol_Pase-like"/>
</dbReference>
<dbReference type="SUPFAM" id="SSF89550">
    <property type="entry name" value="PHP domain-like"/>
    <property type="match status" value="1"/>
</dbReference>
<dbReference type="PANTHER" id="PTHR39181">
    <property type="entry name" value="TYROSINE-PROTEIN PHOSPHATASE YWQE"/>
    <property type="match status" value="1"/>
</dbReference>
<proteinExistence type="inferred from homology"/>
<comment type="catalytic activity">
    <reaction evidence="4">
        <text>O-phospho-L-tyrosyl-[protein] + H2O = L-tyrosyl-[protein] + phosphate</text>
        <dbReference type="Rhea" id="RHEA:10684"/>
        <dbReference type="Rhea" id="RHEA-COMP:10136"/>
        <dbReference type="Rhea" id="RHEA-COMP:20101"/>
        <dbReference type="ChEBI" id="CHEBI:15377"/>
        <dbReference type="ChEBI" id="CHEBI:43474"/>
        <dbReference type="ChEBI" id="CHEBI:46858"/>
        <dbReference type="ChEBI" id="CHEBI:61978"/>
        <dbReference type="EC" id="3.1.3.48"/>
    </reaction>
</comment>
<protein>
    <recommendedName>
        <fullName evidence="2">protein-tyrosine-phosphatase</fullName>
        <ecNumber evidence="2">3.1.3.48</ecNumber>
    </recommendedName>
</protein>
<accession>A0A972FU74</accession>
<evidence type="ECO:0000256" key="3">
    <source>
        <dbReference type="ARBA" id="ARBA00022801"/>
    </source>
</evidence>
<sequence length="241" mass="26619">MIDLHCHILPGLDDGAREMDDAIALVRLAAEQGISRMVATPHIQIGRFDNNLATIQAALSSLNEAIAPLDLGVDIRAGAEFRICPEVMMLAERNELPFIGEYQGAKVLLLELPHSQVPAGSDRLVDWLIRNNILPMIAHPERNRELQAFPDRIRPFVRSGCLFQLTAASLVGDFGDVAMALSERWLGEQLFTVIASDAHSEKRRPPKLAQAFARAKELIGETQALELVQQRPCAISQSLFI</sequence>
<evidence type="ECO:0000313" key="5">
    <source>
        <dbReference type="EMBL" id="NMH65374.1"/>
    </source>
</evidence>
<dbReference type="PIRSF" id="PIRSF016557">
    <property type="entry name" value="Caps_synth_CpsB"/>
    <property type="match status" value="1"/>
</dbReference>
<dbReference type="EC" id="3.1.3.48" evidence="2"/>
<evidence type="ECO:0000256" key="2">
    <source>
        <dbReference type="ARBA" id="ARBA00013064"/>
    </source>
</evidence>
<dbReference type="PANTHER" id="PTHR39181:SF1">
    <property type="entry name" value="TYROSINE-PROTEIN PHOSPHATASE YWQE"/>
    <property type="match status" value="1"/>
</dbReference>
<dbReference type="EMBL" id="JAAXYH010000005">
    <property type="protein sequence ID" value="NMH65374.1"/>
    <property type="molecule type" value="Genomic_DNA"/>
</dbReference>
<evidence type="ECO:0000313" key="6">
    <source>
        <dbReference type="Proteomes" id="UP000737113"/>
    </source>
</evidence>
<dbReference type="GO" id="GO:0004725">
    <property type="term" value="F:protein tyrosine phosphatase activity"/>
    <property type="evidence" value="ECO:0007669"/>
    <property type="project" value="UniProtKB-EC"/>
</dbReference>
<comment type="similarity">
    <text evidence="1">Belongs to the metallo-dependent hydrolases superfamily. CpsB/CapC family.</text>
</comment>
<keyword evidence="3" id="KW-0378">Hydrolase</keyword>
<dbReference type="GO" id="GO:0030145">
    <property type="term" value="F:manganese ion binding"/>
    <property type="evidence" value="ECO:0007669"/>
    <property type="project" value="InterPro"/>
</dbReference>
<organism evidence="5 6">
    <name type="scientific">Shewanella salipaludis</name>
    <dbReference type="NCBI Taxonomy" id="2723052"/>
    <lineage>
        <taxon>Bacteria</taxon>
        <taxon>Pseudomonadati</taxon>
        <taxon>Pseudomonadota</taxon>
        <taxon>Gammaproteobacteria</taxon>
        <taxon>Alteromonadales</taxon>
        <taxon>Shewanellaceae</taxon>
        <taxon>Shewanella</taxon>
    </lineage>
</organism>
<name>A0A972FU74_9GAMM</name>
<dbReference type="AlphaFoldDB" id="A0A972FU74"/>
<gene>
    <name evidence="5" type="ORF">HC757_09340</name>
</gene>
<evidence type="ECO:0000256" key="4">
    <source>
        <dbReference type="ARBA" id="ARBA00051722"/>
    </source>
</evidence>
<dbReference type="Proteomes" id="UP000737113">
    <property type="component" value="Unassembled WGS sequence"/>
</dbReference>
<comment type="caution">
    <text evidence="5">The sequence shown here is derived from an EMBL/GenBank/DDBJ whole genome shotgun (WGS) entry which is preliminary data.</text>
</comment>
<keyword evidence="6" id="KW-1185">Reference proteome</keyword>
<evidence type="ECO:0000256" key="1">
    <source>
        <dbReference type="ARBA" id="ARBA00005750"/>
    </source>
</evidence>